<comment type="similarity">
    <text evidence="2">Belongs to the SAM hydrolase / SAM-dependent halogenase family.</text>
</comment>
<evidence type="ECO:0000256" key="2">
    <source>
        <dbReference type="ARBA" id="ARBA00024035"/>
    </source>
</evidence>
<feature type="transmembrane region" description="Helical" evidence="3">
    <location>
        <begin position="7"/>
        <end position="29"/>
    </location>
</feature>
<evidence type="ECO:0000313" key="7">
    <source>
        <dbReference type="Proteomes" id="UP000217250"/>
    </source>
</evidence>
<evidence type="ECO:0008006" key="8">
    <source>
        <dbReference type="Google" id="ProtNLM"/>
    </source>
</evidence>
<evidence type="ECO:0000259" key="4">
    <source>
        <dbReference type="Pfam" id="PF01887"/>
    </source>
</evidence>
<sequence length="297" mass="33286">MRKNSPCLGVFSYICTFFQVFDFAVMNIITLTTDFGEQDYGVGALKGQLYSLIPQARIVDISHQVDRYSISEAAYLLEGAYRYFPKGTIHIVGVNNELSPECGLLLLVHEGHYFITADNGFVSLLTHNAPETEVYLLDLPSRVSIFPTLEFSTHIAQKLCEGALPSTLGAPCEKHLYITDFVPKVRAQRIEGTVIYIDHFGNVVSNITRSLLTQEAKDRRFHVYFRYQSVENITLDSICLQYNQVEKDSLSAGEVFLLFNHLDYLEMAIYKANPDVSGGSASLMGIQRGDTVSIDLI</sequence>
<evidence type="ECO:0000313" key="6">
    <source>
        <dbReference type="EMBL" id="ATA86912.1"/>
    </source>
</evidence>
<dbReference type="Pfam" id="PF20257">
    <property type="entry name" value="SAM_HAT_C"/>
    <property type="match status" value="1"/>
</dbReference>
<dbReference type="AlphaFoldDB" id="A0A250FP04"/>
<feature type="domain" description="S-adenosyl-l-methionine hydroxide adenosyltransferase C-terminal" evidence="5">
    <location>
        <begin position="192"/>
        <end position="292"/>
    </location>
</feature>
<dbReference type="Gene3D" id="3.40.50.10790">
    <property type="entry name" value="S-adenosyl-l-methionine hydroxide adenosyltransferase, N-terminal"/>
    <property type="match status" value="1"/>
</dbReference>
<dbReference type="Pfam" id="PF01887">
    <property type="entry name" value="SAM_HAT_N"/>
    <property type="match status" value="1"/>
</dbReference>
<dbReference type="PANTHER" id="PTHR35092:SF1">
    <property type="entry name" value="CHLORINASE MJ1651"/>
    <property type="match status" value="1"/>
</dbReference>
<keyword evidence="3" id="KW-0472">Membrane</keyword>
<evidence type="ECO:0000256" key="1">
    <source>
        <dbReference type="ARBA" id="ARBA00022691"/>
    </source>
</evidence>
<organism evidence="6 7">
    <name type="scientific">Capnocytophaga gingivalis</name>
    <dbReference type="NCBI Taxonomy" id="1017"/>
    <lineage>
        <taxon>Bacteria</taxon>
        <taxon>Pseudomonadati</taxon>
        <taxon>Bacteroidota</taxon>
        <taxon>Flavobacteriia</taxon>
        <taxon>Flavobacteriales</taxon>
        <taxon>Flavobacteriaceae</taxon>
        <taxon>Capnocytophaga</taxon>
    </lineage>
</organism>
<reference evidence="7" key="1">
    <citation type="submission" date="2017-06" db="EMBL/GenBank/DDBJ databases">
        <title>Capnocytophaga spp. assemblies.</title>
        <authorList>
            <person name="Gulvik C.A."/>
        </authorList>
    </citation>
    <scope>NUCLEOTIDE SEQUENCE [LARGE SCALE GENOMIC DNA]</scope>
    <source>
        <strain evidence="7">H1496</strain>
    </source>
</reference>
<dbReference type="InterPro" id="IPR023227">
    <property type="entry name" value="SAM_OH_AdoTrfase_C_sf"/>
</dbReference>
<dbReference type="InterPro" id="IPR023228">
    <property type="entry name" value="SAM_OH_AdoTrfase_N_sf"/>
</dbReference>
<dbReference type="KEGG" id="cgh:CGC50_06975"/>
<dbReference type="EMBL" id="CP022386">
    <property type="protein sequence ID" value="ATA86912.1"/>
    <property type="molecule type" value="Genomic_DNA"/>
</dbReference>
<dbReference type="Proteomes" id="UP000217250">
    <property type="component" value="Chromosome"/>
</dbReference>
<keyword evidence="1" id="KW-0949">S-adenosyl-L-methionine</keyword>
<dbReference type="Gene3D" id="2.40.30.90">
    <property type="entry name" value="Bacterial fluorinating enzyme like"/>
    <property type="match status" value="1"/>
</dbReference>
<keyword evidence="3" id="KW-0812">Transmembrane</keyword>
<evidence type="ECO:0000256" key="3">
    <source>
        <dbReference type="SAM" id="Phobius"/>
    </source>
</evidence>
<dbReference type="PIRSF" id="PIRSF006779">
    <property type="entry name" value="UCP006779"/>
    <property type="match status" value="1"/>
</dbReference>
<evidence type="ECO:0000259" key="5">
    <source>
        <dbReference type="Pfam" id="PF20257"/>
    </source>
</evidence>
<proteinExistence type="inferred from homology"/>
<name>A0A250FP04_9FLAO</name>
<protein>
    <recommendedName>
        <fullName evidence="8">S-adenosyl-l-methionine hydroxide adenosyltransferase</fullName>
    </recommendedName>
</protein>
<dbReference type="InterPro" id="IPR046469">
    <property type="entry name" value="SAM_HAT_N"/>
</dbReference>
<dbReference type="InterPro" id="IPR046470">
    <property type="entry name" value="SAM_HAT_C"/>
</dbReference>
<dbReference type="InterPro" id="IPR002747">
    <property type="entry name" value="SAM_OH_AdoTrfase"/>
</dbReference>
<keyword evidence="3" id="KW-1133">Transmembrane helix</keyword>
<dbReference type="SUPFAM" id="SSF102522">
    <property type="entry name" value="Bacterial fluorinating enzyme, N-terminal domain"/>
    <property type="match status" value="1"/>
</dbReference>
<dbReference type="PANTHER" id="PTHR35092">
    <property type="entry name" value="CHLORINASE MJ1651"/>
    <property type="match status" value="1"/>
</dbReference>
<dbReference type="SUPFAM" id="SSF101852">
    <property type="entry name" value="Bacterial fluorinating enzyme, C-terminal domain"/>
    <property type="match status" value="1"/>
</dbReference>
<dbReference type="OrthoDB" id="9792195at2"/>
<gene>
    <name evidence="6" type="ORF">CGC50_06975</name>
</gene>
<accession>A0A250FP04</accession>
<feature type="domain" description="S-adenosyl-l-methionine hydroxide adenosyltransferase N-terminal" evidence="4">
    <location>
        <begin position="29"/>
        <end position="168"/>
    </location>
</feature>